<feature type="compositionally biased region" description="Polar residues" evidence="1">
    <location>
        <begin position="693"/>
        <end position="710"/>
    </location>
</feature>
<accession>A0A9Q8SCE6</accession>
<keyword evidence="3" id="KW-1185">Reference proteome</keyword>
<feature type="region of interest" description="Disordered" evidence="1">
    <location>
        <begin position="1"/>
        <end position="29"/>
    </location>
</feature>
<dbReference type="RefSeq" id="XP_049136143.1">
    <property type="nucleotide sequence ID" value="XM_049280186.1"/>
</dbReference>
<sequence length="754" mass="84644">MDWRSYFDEGTEQKKNSSNSRKPSEGMNKWGRLSVLSTTRWERHVRQVVGTYAPDKAPYQRSSCSHRALMAFFLHLEGFHPPTGSTDAFRKPDVVALGDKLEDTEPVRGLMELAMRSWGGSHTSVAIIANCEPQCGNSPRDIWFLSMRLSLHEPPTHLPVPYLPSETRDTGKRYCFVCWFLGRNEALHSRAVLRQLDMMELGTYIFHAGKYLPPVERRILESVTMKISTCADMWISSNHHFPAGSRYDSPSSGEDLELGSKPLKTTKYPIYQQTIACKTAYKNIHHRELHTHAQRFMQQVDRSPVIPLVERLLVDQRLSSSKSPSKDDGPLWSLWSSLAANLTERPVELEAKDTSRDDDCRIATCSVGVQLVCFTNVAVVVVSSLHRRSDDSVRTRVRTAVRLRQGGKPSQATKRPDSLSTLDGAYAYMFQTFSILWAQAIVSIIFFSAAPFVGMVTGELSQSITSSLGSRVPESQYGYVGEGRLKRGGQRKVQLSVPAPRVRVELDRELRGTLNRAPCSGWRPLVASAVSGNWVLRRRRNQPSESSYIDRLFSTATSPAGAMHRAIANFLRQKDPRMPRRKVLKFITAEAVSLRQEAGRYGCSPPDSLSRNLPAVFHHFSWVTKVNTRLLGIWARPFAHQCRAPAYQDQVRTDNPNPADVASIVYRRRGPREGGDSQLLATYAFDETQTPFGGITDTPSSFSPRANQETVPGKQEGSSGPDEQGHMADAHKACWYEQYSVTHHMDTRYSAPLA</sequence>
<name>A0A9Q8SCE6_9PEZI</name>
<dbReference type="Proteomes" id="UP000830671">
    <property type="component" value="Chromosome 1"/>
</dbReference>
<evidence type="ECO:0000256" key="1">
    <source>
        <dbReference type="SAM" id="MobiDB-lite"/>
    </source>
</evidence>
<evidence type="ECO:0000313" key="3">
    <source>
        <dbReference type="Proteomes" id="UP000830671"/>
    </source>
</evidence>
<gene>
    <name evidence="2" type="ORF">CLUP02_01144</name>
</gene>
<evidence type="ECO:0000313" key="2">
    <source>
        <dbReference type="EMBL" id="UQC74493.1"/>
    </source>
</evidence>
<protein>
    <submittedName>
        <fullName evidence="2">Uncharacterized protein</fullName>
    </submittedName>
</protein>
<dbReference type="AlphaFoldDB" id="A0A9Q8SCE6"/>
<feature type="compositionally biased region" description="Basic and acidic residues" evidence="1">
    <location>
        <begin position="1"/>
        <end position="15"/>
    </location>
</feature>
<dbReference type="KEGG" id="clup:CLUP02_01144"/>
<feature type="region of interest" description="Disordered" evidence="1">
    <location>
        <begin position="693"/>
        <end position="726"/>
    </location>
</feature>
<organism evidence="2 3">
    <name type="scientific">Colletotrichum lupini</name>
    <dbReference type="NCBI Taxonomy" id="145971"/>
    <lineage>
        <taxon>Eukaryota</taxon>
        <taxon>Fungi</taxon>
        <taxon>Dikarya</taxon>
        <taxon>Ascomycota</taxon>
        <taxon>Pezizomycotina</taxon>
        <taxon>Sordariomycetes</taxon>
        <taxon>Hypocreomycetidae</taxon>
        <taxon>Glomerellales</taxon>
        <taxon>Glomerellaceae</taxon>
        <taxon>Colletotrichum</taxon>
        <taxon>Colletotrichum acutatum species complex</taxon>
    </lineage>
</organism>
<proteinExistence type="predicted"/>
<dbReference type="EMBL" id="CP019471">
    <property type="protein sequence ID" value="UQC74493.1"/>
    <property type="molecule type" value="Genomic_DNA"/>
</dbReference>
<reference evidence="2" key="1">
    <citation type="journal article" date="2021" name="Mol. Plant Microbe Interact.">
        <title>Complete Genome Sequence of the Plant-Pathogenic Fungus Colletotrichum lupini.</title>
        <authorList>
            <person name="Baroncelli R."/>
            <person name="Pensec F."/>
            <person name="Da Lio D."/>
            <person name="Boufleur T."/>
            <person name="Vicente I."/>
            <person name="Sarrocco S."/>
            <person name="Picot A."/>
            <person name="Baraldi E."/>
            <person name="Sukno S."/>
            <person name="Thon M."/>
            <person name="Le Floch G."/>
        </authorList>
    </citation>
    <scope>NUCLEOTIDE SEQUENCE</scope>
    <source>
        <strain evidence="2">IMI 504893</strain>
    </source>
</reference>
<dbReference type="GeneID" id="73335196"/>